<dbReference type="Proteomes" id="UP000023152">
    <property type="component" value="Unassembled WGS sequence"/>
</dbReference>
<protein>
    <submittedName>
        <fullName evidence="1">Uncharacterized protein</fullName>
    </submittedName>
</protein>
<comment type="caution">
    <text evidence="1">The sequence shown here is derived from an EMBL/GenBank/DDBJ whole genome shotgun (WGS) entry which is preliminary data.</text>
</comment>
<keyword evidence="2" id="KW-1185">Reference proteome</keyword>
<evidence type="ECO:0000313" key="1">
    <source>
        <dbReference type="EMBL" id="ETO05059.1"/>
    </source>
</evidence>
<dbReference type="EMBL" id="ASPP01028593">
    <property type="protein sequence ID" value="ETO05059.1"/>
    <property type="molecule type" value="Genomic_DNA"/>
</dbReference>
<reference evidence="1 2" key="1">
    <citation type="journal article" date="2013" name="Curr. Biol.">
        <title>The Genome of the Foraminiferan Reticulomyxa filosa.</title>
        <authorList>
            <person name="Glockner G."/>
            <person name="Hulsmann N."/>
            <person name="Schleicher M."/>
            <person name="Noegel A.A."/>
            <person name="Eichinger L."/>
            <person name="Gallinger C."/>
            <person name="Pawlowski J."/>
            <person name="Sierra R."/>
            <person name="Euteneuer U."/>
            <person name="Pillet L."/>
            <person name="Moustafa A."/>
            <person name="Platzer M."/>
            <person name="Groth M."/>
            <person name="Szafranski K."/>
            <person name="Schliwa M."/>
        </authorList>
    </citation>
    <scope>NUCLEOTIDE SEQUENCE [LARGE SCALE GENOMIC DNA]</scope>
</reference>
<evidence type="ECO:0000313" key="2">
    <source>
        <dbReference type="Proteomes" id="UP000023152"/>
    </source>
</evidence>
<name>X6LTU1_RETFI</name>
<feature type="non-terminal residue" evidence="1">
    <location>
        <position position="252"/>
    </location>
</feature>
<dbReference type="AlphaFoldDB" id="X6LTU1"/>
<organism evidence="1 2">
    <name type="scientific">Reticulomyxa filosa</name>
    <dbReference type="NCBI Taxonomy" id="46433"/>
    <lineage>
        <taxon>Eukaryota</taxon>
        <taxon>Sar</taxon>
        <taxon>Rhizaria</taxon>
        <taxon>Retaria</taxon>
        <taxon>Foraminifera</taxon>
        <taxon>Monothalamids</taxon>
        <taxon>Reticulomyxidae</taxon>
        <taxon>Reticulomyxa</taxon>
    </lineage>
</organism>
<accession>X6LTU1</accession>
<gene>
    <name evidence="1" type="ORF">RFI_32337</name>
</gene>
<proteinExistence type="predicted"/>
<sequence>MFLLFTYPSDVKIISCFIVESRKNALFFHCDVFQYICCEQTLLFRICLKFFMFVILKKCIESFAFEYSIWRDALIHMINIFNNHFILMKLKLCLKKVISHIQHIYVTFYILLKGLLLLCQIQNRQKIVKLLNLCNLVAKIANLSDSFGKAIKKEKCFFSNFFSSLSTFESVISFFFNERVRTRKKFVDFSQKCDIFETESVSLITEELEFRFNWNRIILTHTNNQERKVVIDCSIHFTLNCSVLFSILPSKR</sequence>